<dbReference type="GO" id="GO:0007346">
    <property type="term" value="P:regulation of mitotic cell cycle"/>
    <property type="evidence" value="ECO:0007669"/>
    <property type="project" value="TreeGrafter"/>
</dbReference>
<keyword evidence="7 14" id="KW-0547">Nucleotide-binding</keyword>
<keyword evidence="5" id="KW-0723">Serine/threonine-protein kinase</keyword>
<gene>
    <name evidence="16" type="ORF">QTP70_022180</name>
</gene>
<evidence type="ECO:0000256" key="1">
    <source>
        <dbReference type="ARBA" id="ARBA00004240"/>
    </source>
</evidence>
<dbReference type="GO" id="GO:0016192">
    <property type="term" value="P:vesicle-mediated transport"/>
    <property type="evidence" value="ECO:0007669"/>
    <property type="project" value="UniProtKB-KW"/>
</dbReference>
<keyword evidence="9" id="KW-0256">Endoplasmic reticulum</keyword>
<keyword evidence="4" id="KW-0813">Transport</keyword>
<evidence type="ECO:0000256" key="9">
    <source>
        <dbReference type="ARBA" id="ARBA00022824"/>
    </source>
</evidence>
<organism evidence="16 17">
    <name type="scientific">Hemibagrus guttatus</name>
    <dbReference type="NCBI Taxonomy" id="175788"/>
    <lineage>
        <taxon>Eukaryota</taxon>
        <taxon>Metazoa</taxon>
        <taxon>Chordata</taxon>
        <taxon>Craniata</taxon>
        <taxon>Vertebrata</taxon>
        <taxon>Euteleostomi</taxon>
        <taxon>Actinopterygii</taxon>
        <taxon>Neopterygii</taxon>
        <taxon>Teleostei</taxon>
        <taxon>Ostariophysi</taxon>
        <taxon>Siluriformes</taxon>
        <taxon>Bagridae</taxon>
        <taxon>Hemibagrus</taxon>
    </lineage>
</organism>
<dbReference type="GO" id="GO:0005524">
    <property type="term" value="F:ATP binding"/>
    <property type="evidence" value="ECO:0007669"/>
    <property type="project" value="UniProtKB-UniRule"/>
</dbReference>
<dbReference type="InterPro" id="IPR011009">
    <property type="entry name" value="Kinase-like_dom_sf"/>
</dbReference>
<comment type="caution">
    <text evidence="16">The sequence shown here is derived from an EMBL/GenBank/DDBJ whole genome shotgun (WGS) entry which is preliminary data.</text>
</comment>
<dbReference type="GO" id="GO:0004674">
    <property type="term" value="F:protein serine/threonine kinase activity"/>
    <property type="evidence" value="ECO:0007669"/>
    <property type="project" value="UniProtKB-KW"/>
</dbReference>
<evidence type="ECO:0000256" key="12">
    <source>
        <dbReference type="ARBA" id="ARBA00047899"/>
    </source>
</evidence>
<dbReference type="EMBL" id="JAUCMX010000019">
    <property type="protein sequence ID" value="KAK3516698.1"/>
    <property type="molecule type" value="Genomic_DNA"/>
</dbReference>
<reference evidence="16" key="1">
    <citation type="submission" date="2023-06" db="EMBL/GenBank/DDBJ databases">
        <title>Male Hemibagrus guttatus genome.</title>
        <authorList>
            <person name="Bian C."/>
        </authorList>
    </citation>
    <scope>NUCLEOTIDE SEQUENCE</scope>
    <source>
        <strain evidence="16">Male_cb2023</strain>
        <tissue evidence="16">Muscle</tissue>
    </source>
</reference>
<evidence type="ECO:0000256" key="5">
    <source>
        <dbReference type="ARBA" id="ARBA00022527"/>
    </source>
</evidence>
<dbReference type="Gene3D" id="1.10.510.10">
    <property type="entry name" value="Transferase(Phosphotransferase) domain 1"/>
    <property type="match status" value="1"/>
</dbReference>
<dbReference type="GO" id="GO:0005783">
    <property type="term" value="C:endoplasmic reticulum"/>
    <property type="evidence" value="ECO:0007669"/>
    <property type="project" value="UniProtKB-SubCell"/>
</dbReference>
<keyword evidence="10 14" id="KW-0067">ATP-binding</keyword>
<dbReference type="PROSITE" id="PS50011">
    <property type="entry name" value="PROTEIN_KINASE_DOM"/>
    <property type="match status" value="1"/>
</dbReference>
<dbReference type="PROSITE" id="PS00108">
    <property type="entry name" value="PROTEIN_KINASE_ST"/>
    <property type="match status" value="1"/>
</dbReference>
<evidence type="ECO:0000313" key="16">
    <source>
        <dbReference type="EMBL" id="KAK3516698.1"/>
    </source>
</evidence>
<comment type="catalytic activity">
    <reaction evidence="13">
        <text>L-seryl-[protein] + ATP = O-phospho-L-seryl-[protein] + ADP + H(+)</text>
        <dbReference type="Rhea" id="RHEA:17989"/>
        <dbReference type="Rhea" id="RHEA-COMP:9863"/>
        <dbReference type="Rhea" id="RHEA-COMP:11604"/>
        <dbReference type="ChEBI" id="CHEBI:15378"/>
        <dbReference type="ChEBI" id="CHEBI:29999"/>
        <dbReference type="ChEBI" id="CHEBI:30616"/>
        <dbReference type="ChEBI" id="CHEBI:83421"/>
        <dbReference type="ChEBI" id="CHEBI:456216"/>
        <dbReference type="EC" id="2.7.11.1"/>
    </reaction>
</comment>
<feature type="domain" description="Protein kinase" evidence="15">
    <location>
        <begin position="378"/>
        <end position="634"/>
    </location>
</feature>
<dbReference type="Pfam" id="PF12931">
    <property type="entry name" value="TPR_Sec16"/>
    <property type="match status" value="1"/>
</dbReference>
<sequence>MRASSERDKSQHDADTVLLAYTWGSAWRRGERSSVERNVIPPEYSQAAQDGQLLGAEGLQDELRTWDRLSRGDADVMQCEEKYVSDGESLTFPGPLMRAKIQKDKLMTFIHQKCQECLLHLDDPQQQISYVFWTIMERFHKKNGRVMMAEISALLYKGYGLLSQKLRRVENQGSWCLSLARLLCSTAAGDQHREAIINMGDKFANRGWTYAAHICYVVAQVDLGSQPKFNLVGCTSLPKEKSAMTEAMERTEVYEYLLSLGSGFGQAHFQEFKCIHACKLAEDGLDALALDYYEIIATTILRFPERIQSTVLELLISLSEKLLQRKEAEEPEWLMKLRQLLEDNAEPCSASDEQNGSSSKCEKQALNPSVRSELYSRYTVEKLLGKGGYSSVYAGVRKADERPVAIKVSARYPDDVFINIPGETLKLPLEVALIKMTTKPPRCENVVELLEWFQTSKKYILVLERPVPCMDLYYFRERNNQRLSEPVVREVMWQVVQAVDHCHKCGIFHRDIKLENILINPDTLAVKLIDFGCGGLKINEPYRDFSGTQGYYSPEWVLCGQYYGVPGAVWSLGVVLYELVFGKLPFKSNMEVANAQLSFHSHVSDECCDLIRRCLTRKPKSRPGFREILSHKWFEKKIQNPVQTPPAD</sequence>
<dbReference type="InterPro" id="IPR008271">
    <property type="entry name" value="Ser/Thr_kinase_AS"/>
</dbReference>
<evidence type="ECO:0000256" key="10">
    <source>
        <dbReference type="ARBA" id="ARBA00022840"/>
    </source>
</evidence>
<comment type="similarity">
    <text evidence="2">Belongs to the protein kinase superfamily. CAMK Ser/Thr protein kinase family. PIM subfamily.</text>
</comment>
<evidence type="ECO:0000256" key="8">
    <source>
        <dbReference type="ARBA" id="ARBA00022777"/>
    </source>
</evidence>
<dbReference type="PANTHER" id="PTHR22984:SF11">
    <property type="entry name" value="AURORA KINASE-RELATED"/>
    <property type="match status" value="1"/>
</dbReference>
<accession>A0AAE0Q961</accession>
<dbReference type="InterPro" id="IPR000719">
    <property type="entry name" value="Prot_kinase_dom"/>
</dbReference>
<evidence type="ECO:0000256" key="13">
    <source>
        <dbReference type="ARBA" id="ARBA00048679"/>
    </source>
</evidence>
<evidence type="ECO:0000313" key="17">
    <source>
        <dbReference type="Proteomes" id="UP001274896"/>
    </source>
</evidence>
<keyword evidence="17" id="KW-1185">Reference proteome</keyword>
<dbReference type="PROSITE" id="PS00107">
    <property type="entry name" value="PROTEIN_KINASE_ATP"/>
    <property type="match status" value="1"/>
</dbReference>
<dbReference type="InterPro" id="IPR017441">
    <property type="entry name" value="Protein_kinase_ATP_BS"/>
</dbReference>
<evidence type="ECO:0000256" key="4">
    <source>
        <dbReference type="ARBA" id="ARBA00022448"/>
    </source>
</evidence>
<keyword evidence="11" id="KW-0931">ER-Golgi transport</keyword>
<evidence type="ECO:0000256" key="14">
    <source>
        <dbReference type="PROSITE-ProRule" id="PRU10141"/>
    </source>
</evidence>
<comment type="catalytic activity">
    <reaction evidence="12">
        <text>L-threonyl-[protein] + ATP = O-phospho-L-threonyl-[protein] + ADP + H(+)</text>
        <dbReference type="Rhea" id="RHEA:46608"/>
        <dbReference type="Rhea" id="RHEA-COMP:11060"/>
        <dbReference type="Rhea" id="RHEA-COMP:11605"/>
        <dbReference type="ChEBI" id="CHEBI:15378"/>
        <dbReference type="ChEBI" id="CHEBI:30013"/>
        <dbReference type="ChEBI" id="CHEBI:30616"/>
        <dbReference type="ChEBI" id="CHEBI:61977"/>
        <dbReference type="ChEBI" id="CHEBI:456216"/>
        <dbReference type="EC" id="2.7.11.1"/>
    </reaction>
</comment>
<evidence type="ECO:0000256" key="2">
    <source>
        <dbReference type="ARBA" id="ARBA00005505"/>
    </source>
</evidence>
<evidence type="ECO:0000256" key="11">
    <source>
        <dbReference type="ARBA" id="ARBA00022892"/>
    </source>
</evidence>
<dbReference type="GO" id="GO:0043066">
    <property type="term" value="P:negative regulation of apoptotic process"/>
    <property type="evidence" value="ECO:0007669"/>
    <property type="project" value="TreeGrafter"/>
</dbReference>
<evidence type="ECO:0000256" key="7">
    <source>
        <dbReference type="ARBA" id="ARBA00022741"/>
    </source>
</evidence>
<evidence type="ECO:0000259" key="15">
    <source>
        <dbReference type="PROSITE" id="PS50011"/>
    </source>
</evidence>
<dbReference type="SUPFAM" id="SSF56112">
    <property type="entry name" value="Protein kinase-like (PK-like)"/>
    <property type="match status" value="1"/>
</dbReference>
<dbReference type="PANTHER" id="PTHR22984">
    <property type="entry name" value="SERINE/THREONINE-PROTEIN KINASE PIM"/>
    <property type="match status" value="1"/>
</dbReference>
<protein>
    <recommendedName>
        <fullName evidence="3">non-specific serine/threonine protein kinase</fullName>
        <ecNumber evidence="3">2.7.11.1</ecNumber>
    </recommendedName>
</protein>
<dbReference type="Proteomes" id="UP001274896">
    <property type="component" value="Unassembled WGS sequence"/>
</dbReference>
<dbReference type="Gene3D" id="3.30.200.20">
    <property type="entry name" value="Phosphorylase Kinase, domain 1"/>
    <property type="match status" value="1"/>
</dbReference>
<keyword evidence="8" id="KW-0418">Kinase</keyword>
<dbReference type="InterPro" id="IPR051138">
    <property type="entry name" value="PIM_Ser/Thr_kinase"/>
</dbReference>
<dbReference type="Pfam" id="PF00069">
    <property type="entry name" value="Pkinase"/>
    <property type="match status" value="1"/>
</dbReference>
<keyword evidence="6" id="KW-0808">Transferase</keyword>
<dbReference type="EC" id="2.7.11.1" evidence="3"/>
<comment type="subcellular location">
    <subcellularLocation>
        <location evidence="1">Endoplasmic reticulum</location>
    </subcellularLocation>
</comment>
<dbReference type="AlphaFoldDB" id="A0AAE0Q961"/>
<dbReference type="SMART" id="SM00220">
    <property type="entry name" value="S_TKc"/>
    <property type="match status" value="1"/>
</dbReference>
<proteinExistence type="inferred from homology"/>
<dbReference type="InterPro" id="IPR024298">
    <property type="entry name" value="Sec16_Sec23-bd"/>
</dbReference>
<name>A0AAE0Q961_9TELE</name>
<evidence type="ECO:0000256" key="6">
    <source>
        <dbReference type="ARBA" id="ARBA00022679"/>
    </source>
</evidence>
<feature type="binding site" evidence="14">
    <location>
        <position position="407"/>
    </location>
    <ligand>
        <name>ATP</name>
        <dbReference type="ChEBI" id="CHEBI:30616"/>
    </ligand>
</feature>
<evidence type="ECO:0000256" key="3">
    <source>
        <dbReference type="ARBA" id="ARBA00012513"/>
    </source>
</evidence>